<dbReference type="InterPro" id="IPR049393">
    <property type="entry name" value="eEFSec_III"/>
</dbReference>
<dbReference type="Pfam" id="PF21208">
    <property type="entry name" value="euk_SelB_III"/>
    <property type="match status" value="1"/>
</dbReference>
<reference evidence="3" key="1">
    <citation type="submission" date="2021-01" db="EMBL/GenBank/DDBJ databases">
        <authorList>
            <person name="Corre E."/>
            <person name="Pelletier E."/>
            <person name="Niang G."/>
            <person name="Scheremetjew M."/>
            <person name="Finn R."/>
            <person name="Kale V."/>
            <person name="Holt S."/>
            <person name="Cochrane G."/>
            <person name="Meng A."/>
            <person name="Brown T."/>
            <person name="Cohen L."/>
        </authorList>
    </citation>
    <scope>NUCLEOTIDE SEQUENCE</scope>
    <source>
        <strain evidence="3">CCMP 769</strain>
    </source>
</reference>
<proteinExistence type="predicted"/>
<accession>A0A7S2ZCX5</accession>
<evidence type="ECO:0000259" key="1">
    <source>
        <dbReference type="Pfam" id="PF21131"/>
    </source>
</evidence>
<gene>
    <name evidence="3" type="ORF">RMAR00112_LOCUS3868</name>
</gene>
<feature type="domain" description="Selenocysteine-specific elongation factor 3rd" evidence="2">
    <location>
        <begin position="2"/>
        <end position="89"/>
    </location>
</feature>
<feature type="domain" description="Selenocysteine-specific elongation factor C-terminal RIFT" evidence="1">
    <location>
        <begin position="104"/>
        <end position="185"/>
    </location>
</feature>
<dbReference type="InterPro" id="IPR049394">
    <property type="entry name" value="eEFSec_C"/>
</dbReference>
<evidence type="ECO:0000259" key="2">
    <source>
        <dbReference type="Pfam" id="PF21208"/>
    </source>
</evidence>
<evidence type="ECO:0000313" key="3">
    <source>
        <dbReference type="EMBL" id="CAE0035918.1"/>
    </source>
</evidence>
<dbReference type="Pfam" id="PF21131">
    <property type="entry name" value="eEFSec_4th"/>
    <property type="match status" value="1"/>
</dbReference>
<dbReference type="EMBL" id="HBHW01005217">
    <property type="protein sequence ID" value="CAE0035918.1"/>
    <property type="molecule type" value="Transcribed_RNA"/>
</dbReference>
<name>A0A7S2ZCX5_9RHOD</name>
<dbReference type="CDD" id="cd04094">
    <property type="entry name" value="eSelB_III"/>
    <property type="match status" value="1"/>
</dbReference>
<organism evidence="3">
    <name type="scientific">Rhodosorus marinus</name>
    <dbReference type="NCBI Taxonomy" id="101924"/>
    <lineage>
        <taxon>Eukaryota</taxon>
        <taxon>Rhodophyta</taxon>
        <taxon>Stylonematophyceae</taxon>
        <taxon>Stylonematales</taxon>
        <taxon>Stylonemataceae</taxon>
        <taxon>Rhodosorus</taxon>
    </lineage>
</organism>
<protein>
    <submittedName>
        <fullName evidence="3">Uncharacterized protein</fullName>
    </submittedName>
</protein>
<dbReference type="AlphaFoldDB" id="A0A7S2ZCX5"/>
<sequence>MAKFQVHVGHDVVDARLTLLSEGSDDEESTKPLIEKEFLRERELEHRDDRRYFAVFELEKRVCVVLNSIAVGTKLETDPKSNACRIAFSSIVTHSMDESWRRILKVYTQKKREGEIDRVVNSMEAICKNLFSRENSQPAFIGMDVDVQNSAQDSTAVVRARIDGMFGKSGKVRLVARDGEFSQSHVGCLVSLEYKKMTGREGSKSFTQ</sequence>